<dbReference type="RefSeq" id="WP_007018401.1">
    <property type="nucleotide sequence ID" value="NZ_CH724116.1"/>
</dbReference>
<dbReference type="Pfam" id="PF06629">
    <property type="entry name" value="MipA"/>
    <property type="match status" value="1"/>
</dbReference>
<dbReference type="Proteomes" id="UP000004263">
    <property type="component" value="Unassembled WGS sequence"/>
</dbReference>
<keyword evidence="4" id="KW-0472">Membrane</keyword>
<name>Q1N214_9GAMM</name>
<organism evidence="6 7">
    <name type="scientific">Bermanella marisrubri</name>
    <dbReference type="NCBI Taxonomy" id="207949"/>
    <lineage>
        <taxon>Bacteria</taxon>
        <taxon>Pseudomonadati</taxon>
        <taxon>Pseudomonadota</taxon>
        <taxon>Gammaproteobacteria</taxon>
        <taxon>Oceanospirillales</taxon>
        <taxon>Oceanospirillaceae</taxon>
        <taxon>Bermanella</taxon>
    </lineage>
</organism>
<sequence length="236" mass="26570">MGRILIFVTILFPTLSFAVELPKFTGVIAPAVLHEDLPYQQIETETQASLLILGRLGSVFIEGNRAGLPLKRFAWGSLSLMGQLRTHQYLDASETTLTDQDRKRAIELGPQASILLGSGYVAQVSLLQDVSQRHEAQELEVAVYKRFSVLGGLWVTTLAGQYQSQDLMQYYVGTEQYKPDAEWTYEAELLGRYDLNPNWKLIVVYRHYQHGSDFNNSPLTSGDTTKRFALGVGYQF</sequence>
<keyword evidence="7" id="KW-1185">Reference proteome</keyword>
<dbReference type="OrthoDB" id="8562138at2"/>
<reference evidence="6 7" key="1">
    <citation type="submission" date="2006-03" db="EMBL/GenBank/DDBJ databases">
        <authorList>
            <person name="Pinhassi J."/>
            <person name="Pedros-Alio C."/>
            <person name="Ferriera S."/>
            <person name="Johnson J."/>
            <person name="Kravitz S."/>
            <person name="Halpern A."/>
            <person name="Remington K."/>
            <person name="Beeson K."/>
            <person name="Tran B."/>
            <person name="Rogers Y.-H."/>
            <person name="Friedman R."/>
            <person name="Venter J.C."/>
        </authorList>
    </citation>
    <scope>NUCLEOTIDE SEQUENCE [LARGE SCALE GENOMIC DNA]</scope>
    <source>
        <strain evidence="6 7">RED65</strain>
    </source>
</reference>
<keyword evidence="5" id="KW-0998">Cell outer membrane</keyword>
<dbReference type="PANTHER" id="PTHR38776">
    <property type="entry name" value="MLTA-INTERACTING PROTEIN-RELATED"/>
    <property type="match status" value="1"/>
</dbReference>
<gene>
    <name evidence="6" type="ORF">RED65_15963</name>
</gene>
<evidence type="ECO:0000256" key="3">
    <source>
        <dbReference type="ARBA" id="ARBA00022729"/>
    </source>
</evidence>
<evidence type="ECO:0000256" key="1">
    <source>
        <dbReference type="ARBA" id="ARBA00004442"/>
    </source>
</evidence>
<dbReference type="PANTHER" id="PTHR38776:SF1">
    <property type="entry name" value="MLTA-INTERACTING PROTEIN-RELATED"/>
    <property type="match status" value="1"/>
</dbReference>
<dbReference type="GO" id="GO:0009279">
    <property type="term" value="C:cell outer membrane"/>
    <property type="evidence" value="ECO:0007669"/>
    <property type="project" value="UniProtKB-SubCell"/>
</dbReference>
<protein>
    <submittedName>
        <fullName evidence="6">Outer membrane protein V</fullName>
    </submittedName>
</protein>
<evidence type="ECO:0000313" key="7">
    <source>
        <dbReference type="Proteomes" id="UP000004263"/>
    </source>
</evidence>
<dbReference type="AlphaFoldDB" id="Q1N214"/>
<comment type="subcellular location">
    <subcellularLocation>
        <location evidence="1">Cell outer membrane</location>
    </subcellularLocation>
</comment>
<dbReference type="EMBL" id="AAQH01000008">
    <property type="protein sequence ID" value="EAT12350.1"/>
    <property type="molecule type" value="Genomic_DNA"/>
</dbReference>
<dbReference type="HOGENOM" id="CLU_1173621_0_0_6"/>
<dbReference type="InterPro" id="IPR010583">
    <property type="entry name" value="MipA"/>
</dbReference>
<evidence type="ECO:0000313" key="6">
    <source>
        <dbReference type="EMBL" id="EAT12350.1"/>
    </source>
</evidence>
<keyword evidence="3" id="KW-0732">Signal</keyword>
<evidence type="ECO:0000256" key="5">
    <source>
        <dbReference type="ARBA" id="ARBA00023237"/>
    </source>
</evidence>
<evidence type="ECO:0000256" key="2">
    <source>
        <dbReference type="ARBA" id="ARBA00005722"/>
    </source>
</evidence>
<evidence type="ECO:0000256" key="4">
    <source>
        <dbReference type="ARBA" id="ARBA00023136"/>
    </source>
</evidence>
<accession>Q1N214</accession>
<dbReference type="STRING" id="207949.RED65_15963"/>
<proteinExistence type="inferred from homology"/>
<comment type="caution">
    <text evidence="6">The sequence shown here is derived from an EMBL/GenBank/DDBJ whole genome shotgun (WGS) entry which is preliminary data.</text>
</comment>
<comment type="similarity">
    <text evidence="2">Belongs to the MipA/OmpV family.</text>
</comment>